<gene>
    <name evidence="2" type="primary">TIGD4</name>
    <name evidence="2" type="ORF">T4A_484</name>
</gene>
<reference evidence="2 3" key="1">
    <citation type="submission" date="2015-01" db="EMBL/GenBank/DDBJ databases">
        <title>Evolution of Trichinella species and genotypes.</title>
        <authorList>
            <person name="Korhonen P.K."/>
            <person name="Edoardo P."/>
            <person name="Giuseppe L.R."/>
            <person name="Gasser R.B."/>
        </authorList>
    </citation>
    <scope>NUCLEOTIDE SEQUENCE [LARGE SCALE GENOMIC DNA]</scope>
    <source>
        <strain evidence="2">ISS13</strain>
    </source>
</reference>
<dbReference type="GO" id="GO:0005634">
    <property type="term" value="C:nucleus"/>
    <property type="evidence" value="ECO:0007669"/>
    <property type="project" value="UniProtKB-SubCell"/>
</dbReference>
<comment type="subcellular location">
    <subcellularLocation>
        <location evidence="1">Nucleus</location>
    </subcellularLocation>
</comment>
<comment type="caution">
    <text evidence="2">The sequence shown here is derived from an EMBL/GenBank/DDBJ whole genome shotgun (WGS) entry which is preliminary data.</text>
</comment>
<dbReference type="SUPFAM" id="SSF46689">
    <property type="entry name" value="Homeodomain-like"/>
    <property type="match status" value="1"/>
</dbReference>
<dbReference type="Proteomes" id="UP000054632">
    <property type="component" value="Unassembled WGS sequence"/>
</dbReference>
<organism evidence="2 3">
    <name type="scientific">Trichinella pseudospiralis</name>
    <name type="common">Parasitic roundworm</name>
    <dbReference type="NCBI Taxonomy" id="6337"/>
    <lineage>
        <taxon>Eukaryota</taxon>
        <taxon>Metazoa</taxon>
        <taxon>Ecdysozoa</taxon>
        <taxon>Nematoda</taxon>
        <taxon>Enoplea</taxon>
        <taxon>Dorylaimia</taxon>
        <taxon>Trichinellida</taxon>
        <taxon>Trichinellidae</taxon>
        <taxon>Trichinella</taxon>
    </lineage>
</organism>
<accession>A0A0V1DXQ6</accession>
<protein>
    <submittedName>
        <fullName evidence="2">Tigger transposable element-derived protein 4</fullName>
    </submittedName>
</protein>
<dbReference type="InterPro" id="IPR050863">
    <property type="entry name" value="CenT-Element_Derived"/>
</dbReference>
<evidence type="ECO:0000256" key="1">
    <source>
        <dbReference type="ARBA" id="ARBA00004123"/>
    </source>
</evidence>
<dbReference type="AlphaFoldDB" id="A0A0V1DXQ6"/>
<dbReference type="EMBL" id="JYDR01000173">
    <property type="protein sequence ID" value="KRY66352.1"/>
    <property type="molecule type" value="Genomic_DNA"/>
</dbReference>
<dbReference type="PANTHER" id="PTHR19303">
    <property type="entry name" value="TRANSPOSON"/>
    <property type="match status" value="1"/>
</dbReference>
<name>A0A0V1DXQ6_TRIPS</name>
<dbReference type="InterPro" id="IPR009057">
    <property type="entry name" value="Homeodomain-like_sf"/>
</dbReference>
<proteinExistence type="predicted"/>
<dbReference type="PANTHER" id="PTHR19303:SF73">
    <property type="entry name" value="PROTEIN PDC2"/>
    <property type="match status" value="1"/>
</dbReference>
<evidence type="ECO:0000313" key="3">
    <source>
        <dbReference type="Proteomes" id="UP000054632"/>
    </source>
</evidence>
<evidence type="ECO:0000313" key="2">
    <source>
        <dbReference type="EMBL" id="KRY66352.1"/>
    </source>
</evidence>
<dbReference type="GO" id="GO:0003677">
    <property type="term" value="F:DNA binding"/>
    <property type="evidence" value="ECO:0007669"/>
    <property type="project" value="TreeGrafter"/>
</dbReference>
<sequence>MTSHNHAYVIDGPEHLHVVLMPHYSASHYTASALMLKRKALSVKEIVAVVNALNDGQKNASVCEQFELSQSTVSTIWKNRSALLDAHKNGVTSAKRQYQIRTPISGTILKIKAEQFATMIAKYNICSGRLCGKAKSSNTESVDASLNSVWPALRQQYNDEDIFNGDEIGVFYGLGPKRNLILFILDSVSNDFGTVSLLQPIRLLYDAWESVTPECMKNCFKKAKLTNDNDIVNDIHCAKQEDSDDSDADTTTVETTPLKTYPELIECVNHLERFIEATESADEGIFKAISVVRQVVKDHRPKLRQTTLKNLFQHK</sequence>
<dbReference type="Gene3D" id="1.10.10.60">
    <property type="entry name" value="Homeodomain-like"/>
    <property type="match status" value="1"/>
</dbReference>